<dbReference type="CDD" id="cd03258">
    <property type="entry name" value="ABC_MetN_methionine_transporter"/>
    <property type="match status" value="1"/>
</dbReference>
<dbReference type="Pfam" id="PF00005">
    <property type="entry name" value="ABC_tran"/>
    <property type="match status" value="1"/>
</dbReference>
<dbReference type="InterPro" id="IPR041701">
    <property type="entry name" value="MetN_ABC"/>
</dbReference>
<protein>
    <recommendedName>
        <fullName evidence="3">Cell division ATP-binding protein FtsE</fullName>
    </recommendedName>
</protein>
<evidence type="ECO:0000256" key="2">
    <source>
        <dbReference type="ARBA" id="ARBA00005417"/>
    </source>
</evidence>
<dbReference type="Gene3D" id="3.40.50.300">
    <property type="entry name" value="P-loop containing nucleotide triphosphate hydrolases"/>
    <property type="match status" value="1"/>
</dbReference>
<proteinExistence type="inferred from homology"/>
<evidence type="ECO:0000256" key="7">
    <source>
        <dbReference type="ARBA" id="ARBA00022840"/>
    </source>
</evidence>
<dbReference type="InterPro" id="IPR003439">
    <property type="entry name" value="ABC_transporter-like_ATP-bd"/>
</dbReference>
<dbReference type="PANTHER" id="PTHR43166:SF30">
    <property type="entry name" value="METHIONINE IMPORT ATP-BINDING PROTEIN METN"/>
    <property type="match status" value="1"/>
</dbReference>
<dbReference type="InterPro" id="IPR003593">
    <property type="entry name" value="AAA+_ATPase"/>
</dbReference>
<keyword evidence="10" id="KW-0472">Membrane</keyword>
<dbReference type="SMART" id="SM00382">
    <property type="entry name" value="AAA"/>
    <property type="match status" value="1"/>
</dbReference>
<dbReference type="PANTHER" id="PTHR43166">
    <property type="entry name" value="AMINO ACID IMPORT ATP-BINDING PROTEIN"/>
    <property type="match status" value="1"/>
</dbReference>
<dbReference type="InterPro" id="IPR017871">
    <property type="entry name" value="ABC_transporter-like_CS"/>
</dbReference>
<evidence type="ECO:0000256" key="5">
    <source>
        <dbReference type="ARBA" id="ARBA00022475"/>
    </source>
</evidence>
<keyword evidence="6" id="KW-0547">Nucleotide-binding</keyword>
<dbReference type="RefSeq" id="WP_066415073.1">
    <property type="nucleotide sequence ID" value="NZ_FKBS01000017.1"/>
</dbReference>
<dbReference type="EMBL" id="FKBS01000017">
    <property type="protein sequence ID" value="SAI40896.1"/>
    <property type="molecule type" value="Genomic_DNA"/>
</dbReference>
<dbReference type="InterPro" id="IPR027417">
    <property type="entry name" value="P-loop_NTPase"/>
</dbReference>
<dbReference type="GO" id="GO:0005524">
    <property type="term" value="F:ATP binding"/>
    <property type="evidence" value="ECO:0007669"/>
    <property type="project" value="UniProtKB-KW"/>
</dbReference>
<dbReference type="AlphaFoldDB" id="A0A157Q5Q8"/>
<comment type="function">
    <text evidence="1">Part of the ABC transporter FtsEX involved in cellular division. Important for assembly or stability of the septal ring.</text>
</comment>
<dbReference type="OrthoDB" id="9802264at2"/>
<comment type="similarity">
    <text evidence="2">Belongs to the ABC transporter superfamily.</text>
</comment>
<evidence type="ECO:0000256" key="3">
    <source>
        <dbReference type="ARBA" id="ARBA00020019"/>
    </source>
</evidence>
<keyword evidence="5" id="KW-1003">Cell membrane</keyword>
<dbReference type="FunFam" id="3.40.50.300:FF:000056">
    <property type="entry name" value="Cell division ATP-binding protein FtsE"/>
    <property type="match status" value="1"/>
</dbReference>
<evidence type="ECO:0000256" key="9">
    <source>
        <dbReference type="ARBA" id="ARBA00022970"/>
    </source>
</evidence>
<keyword evidence="8" id="KW-1278">Translocase</keyword>
<feature type="domain" description="ABC transporter" evidence="11">
    <location>
        <begin position="21"/>
        <end position="261"/>
    </location>
</feature>
<accession>A0A157Q5Q8</accession>
<evidence type="ECO:0000313" key="13">
    <source>
        <dbReference type="Proteomes" id="UP000077037"/>
    </source>
</evidence>
<reference evidence="12 13" key="1">
    <citation type="submission" date="2016-03" db="EMBL/GenBank/DDBJ databases">
        <authorList>
            <consortium name="Pathogen Informatics"/>
        </authorList>
    </citation>
    <scope>NUCLEOTIDE SEQUENCE [LARGE SCALE GENOMIC DNA]</scope>
    <source>
        <strain evidence="12 13">NCTC13364</strain>
    </source>
</reference>
<dbReference type="GO" id="GO:0006865">
    <property type="term" value="P:amino acid transport"/>
    <property type="evidence" value="ECO:0007669"/>
    <property type="project" value="UniProtKB-KW"/>
</dbReference>
<keyword evidence="7 12" id="KW-0067">ATP-binding</keyword>
<evidence type="ECO:0000256" key="6">
    <source>
        <dbReference type="ARBA" id="ARBA00022741"/>
    </source>
</evidence>
<dbReference type="PROSITE" id="PS50893">
    <property type="entry name" value="ABC_TRANSPORTER_2"/>
    <property type="match status" value="1"/>
</dbReference>
<dbReference type="GO" id="GO:0005886">
    <property type="term" value="C:plasma membrane"/>
    <property type="evidence" value="ECO:0007669"/>
    <property type="project" value="UniProtKB-ARBA"/>
</dbReference>
<sequence>MHEHGLSLAPSVAPIAPPPLIQLDRVSKRYVGREGSFDAVRDVSLSIRAADTFGIIGKSGAGKSTLLRLINLLERPDTGRVQVAGTELTTLRKRELRRARQSIGMIFQQFNLLQNLTVFDNVAFPLRVHGVRDRQRIDARVARCLEIVGLIDKRGSHPAQLSGGQKQRVAIARALVSEPAVLLCDEPTSALDPETTRSVLGVLRDINQRLGVTIVIVTHELAVVRALCRHVAVMEAGRVVEQAEISRAGVTLHTALGRELVREAAHPYEEVA</sequence>
<organism evidence="12 13">
    <name type="scientific">Bordetella ansorpii</name>
    <dbReference type="NCBI Taxonomy" id="288768"/>
    <lineage>
        <taxon>Bacteria</taxon>
        <taxon>Pseudomonadati</taxon>
        <taxon>Pseudomonadota</taxon>
        <taxon>Betaproteobacteria</taxon>
        <taxon>Burkholderiales</taxon>
        <taxon>Alcaligenaceae</taxon>
        <taxon>Bordetella</taxon>
    </lineage>
</organism>
<gene>
    <name evidence="12" type="primary">metN_3</name>
    <name evidence="12" type="ORF">SAMEA1982600_03236</name>
</gene>
<evidence type="ECO:0000256" key="4">
    <source>
        <dbReference type="ARBA" id="ARBA00022448"/>
    </source>
</evidence>
<keyword evidence="4" id="KW-0813">Transport</keyword>
<evidence type="ECO:0000256" key="1">
    <source>
        <dbReference type="ARBA" id="ARBA00002579"/>
    </source>
</evidence>
<name>A0A157Q5Q8_9BORD</name>
<evidence type="ECO:0000256" key="10">
    <source>
        <dbReference type="ARBA" id="ARBA00023136"/>
    </source>
</evidence>
<evidence type="ECO:0000313" key="12">
    <source>
        <dbReference type="EMBL" id="SAI40896.1"/>
    </source>
</evidence>
<keyword evidence="9" id="KW-0029">Amino-acid transport</keyword>
<dbReference type="InterPro" id="IPR050086">
    <property type="entry name" value="MetN_ABC_transporter-like"/>
</dbReference>
<evidence type="ECO:0000259" key="11">
    <source>
        <dbReference type="PROSITE" id="PS50893"/>
    </source>
</evidence>
<dbReference type="GO" id="GO:0016887">
    <property type="term" value="F:ATP hydrolysis activity"/>
    <property type="evidence" value="ECO:0007669"/>
    <property type="project" value="InterPro"/>
</dbReference>
<dbReference type="PROSITE" id="PS00211">
    <property type="entry name" value="ABC_TRANSPORTER_1"/>
    <property type="match status" value="1"/>
</dbReference>
<keyword evidence="12" id="KW-0378">Hydrolase</keyword>
<dbReference type="Proteomes" id="UP000077037">
    <property type="component" value="Unassembled WGS sequence"/>
</dbReference>
<dbReference type="SUPFAM" id="SSF52540">
    <property type="entry name" value="P-loop containing nucleoside triphosphate hydrolases"/>
    <property type="match status" value="1"/>
</dbReference>
<evidence type="ECO:0000256" key="8">
    <source>
        <dbReference type="ARBA" id="ARBA00022967"/>
    </source>
</evidence>